<protein>
    <submittedName>
        <fullName evidence="3">Transcriptional regulator</fullName>
    </submittedName>
</protein>
<accession>A0ABD5XXF8</accession>
<name>A0ABD5XXF8_9EURY</name>
<dbReference type="AlphaFoldDB" id="A0ABD5XXF8"/>
<dbReference type="InterPro" id="IPR036390">
    <property type="entry name" value="WH_DNA-bd_sf"/>
</dbReference>
<dbReference type="InterPro" id="IPR038767">
    <property type="entry name" value="PF0610-like"/>
</dbReference>
<dbReference type="Pfam" id="PF23470">
    <property type="entry name" value="Zn_ribbon_PF0610"/>
    <property type="match status" value="1"/>
</dbReference>
<dbReference type="Pfam" id="PF21476">
    <property type="entry name" value="PF0610-like_N"/>
    <property type="match status" value="1"/>
</dbReference>
<dbReference type="PANTHER" id="PTHR40663:SF2">
    <property type="entry name" value="TRANSCRIPTIONAL REGULATOR"/>
    <property type="match status" value="1"/>
</dbReference>
<dbReference type="PANTHER" id="PTHR40663">
    <property type="match status" value="1"/>
</dbReference>
<gene>
    <name evidence="3" type="ORF">ACFQRB_09875</name>
</gene>
<evidence type="ECO:0000313" key="4">
    <source>
        <dbReference type="Proteomes" id="UP001596368"/>
    </source>
</evidence>
<dbReference type="InterPro" id="IPR011991">
    <property type="entry name" value="ArsR-like_HTH"/>
</dbReference>
<comment type="caution">
    <text evidence="3">The sequence shown here is derived from an EMBL/GenBank/DDBJ whole genome shotgun (WGS) entry which is preliminary data.</text>
</comment>
<dbReference type="SUPFAM" id="SSF46785">
    <property type="entry name" value="Winged helix' DNA-binding domain"/>
    <property type="match status" value="1"/>
</dbReference>
<dbReference type="InterPro" id="IPR057022">
    <property type="entry name" value="PF0610-like_Zn_ribbon_C"/>
</dbReference>
<dbReference type="Proteomes" id="UP001596368">
    <property type="component" value="Unassembled WGS sequence"/>
</dbReference>
<dbReference type="InterPro" id="IPR049159">
    <property type="entry name" value="PF0610-like_wHTH_N"/>
</dbReference>
<dbReference type="GeneID" id="81121521"/>
<dbReference type="CDD" id="cd00090">
    <property type="entry name" value="HTH_ARSR"/>
    <property type="match status" value="1"/>
</dbReference>
<dbReference type="RefSeq" id="WP_284014294.1">
    <property type="nucleotide sequence ID" value="NZ_CP126156.1"/>
</dbReference>
<evidence type="ECO:0000313" key="3">
    <source>
        <dbReference type="EMBL" id="MFC7136719.1"/>
    </source>
</evidence>
<sequence length="93" mass="10490">MPERTTRERIADELRDRALTASALATEFDVPRATVYDHLDHVARSLPDGEEFLVAPPECRDCGFDRFDDPINAPSRCPECKGESVEEPAFVIR</sequence>
<evidence type="ECO:0000259" key="2">
    <source>
        <dbReference type="Pfam" id="PF23470"/>
    </source>
</evidence>
<organism evidence="3 4">
    <name type="scientific">Halobaculum litoreum</name>
    <dbReference type="NCBI Taxonomy" id="3031998"/>
    <lineage>
        <taxon>Archaea</taxon>
        <taxon>Methanobacteriati</taxon>
        <taxon>Methanobacteriota</taxon>
        <taxon>Stenosarchaea group</taxon>
        <taxon>Halobacteria</taxon>
        <taxon>Halobacteriales</taxon>
        <taxon>Haloferacaceae</taxon>
        <taxon>Halobaculum</taxon>
    </lineage>
</organism>
<reference evidence="3 4" key="1">
    <citation type="journal article" date="2019" name="Int. J. Syst. Evol. Microbiol.">
        <title>The Global Catalogue of Microorganisms (GCM) 10K type strain sequencing project: providing services to taxonomists for standard genome sequencing and annotation.</title>
        <authorList>
            <consortium name="The Broad Institute Genomics Platform"/>
            <consortium name="The Broad Institute Genome Sequencing Center for Infectious Disease"/>
            <person name="Wu L."/>
            <person name="Ma J."/>
        </authorList>
    </citation>
    <scope>NUCLEOTIDE SEQUENCE [LARGE SCALE GENOMIC DNA]</scope>
    <source>
        <strain evidence="3 4">DT92</strain>
    </source>
</reference>
<dbReference type="InterPro" id="IPR036388">
    <property type="entry name" value="WH-like_DNA-bd_sf"/>
</dbReference>
<dbReference type="EMBL" id="JBHSZG010000001">
    <property type="protein sequence ID" value="MFC7136719.1"/>
    <property type="molecule type" value="Genomic_DNA"/>
</dbReference>
<dbReference type="Gene3D" id="1.10.10.10">
    <property type="entry name" value="Winged helix-like DNA-binding domain superfamily/Winged helix DNA-binding domain"/>
    <property type="match status" value="1"/>
</dbReference>
<proteinExistence type="predicted"/>
<evidence type="ECO:0000259" key="1">
    <source>
        <dbReference type="Pfam" id="PF21476"/>
    </source>
</evidence>
<keyword evidence="4" id="KW-1185">Reference proteome</keyword>
<feature type="domain" description="PF0610-like rubredoxin-like zinc beta-ribbon C-terminal" evidence="2">
    <location>
        <begin position="56"/>
        <end position="92"/>
    </location>
</feature>
<feature type="domain" description="PF0610-like winged HTH N-terminal" evidence="1">
    <location>
        <begin position="5"/>
        <end position="51"/>
    </location>
</feature>